<evidence type="ECO:0000313" key="2">
    <source>
        <dbReference type="Proteomes" id="UP000677803"/>
    </source>
</evidence>
<keyword evidence="2" id="KW-1185">Reference proteome</keyword>
<organism evidence="1 2">
    <name type="scientific">Menidia menidia</name>
    <name type="common">Atlantic silverside</name>
    <dbReference type="NCBI Taxonomy" id="238744"/>
    <lineage>
        <taxon>Eukaryota</taxon>
        <taxon>Metazoa</taxon>
        <taxon>Chordata</taxon>
        <taxon>Craniata</taxon>
        <taxon>Vertebrata</taxon>
        <taxon>Euteleostomi</taxon>
        <taxon>Actinopterygii</taxon>
        <taxon>Neopterygii</taxon>
        <taxon>Teleostei</taxon>
        <taxon>Neoteleostei</taxon>
        <taxon>Acanthomorphata</taxon>
        <taxon>Ovalentaria</taxon>
        <taxon>Atherinomorphae</taxon>
        <taxon>Atheriniformes</taxon>
        <taxon>Atherinopsidae</taxon>
        <taxon>Menidiinae</taxon>
        <taxon>Menidia</taxon>
    </lineage>
</organism>
<evidence type="ECO:0000313" key="1">
    <source>
        <dbReference type="EMBL" id="CAG5919038.1"/>
    </source>
</evidence>
<accession>A0A8S4B4P2</accession>
<proteinExistence type="predicted"/>
<comment type="caution">
    <text evidence="1">The sequence shown here is derived from an EMBL/GenBank/DDBJ whole genome shotgun (WGS) entry which is preliminary data.</text>
</comment>
<gene>
    <name evidence="1" type="ORF">MMEN_LOCUS10182</name>
</gene>
<protein>
    <submittedName>
        <fullName evidence="1">(Atlantic silverside) hypothetical protein</fullName>
    </submittedName>
</protein>
<dbReference type="Proteomes" id="UP000677803">
    <property type="component" value="Unassembled WGS sequence"/>
</dbReference>
<dbReference type="AlphaFoldDB" id="A0A8S4B4P2"/>
<reference evidence="1" key="1">
    <citation type="submission" date="2021-05" db="EMBL/GenBank/DDBJ databases">
        <authorList>
            <person name="Tigano A."/>
        </authorList>
    </citation>
    <scope>NUCLEOTIDE SEQUENCE</scope>
</reference>
<dbReference type="EMBL" id="CAJRST010011112">
    <property type="protein sequence ID" value="CAG5919038.1"/>
    <property type="molecule type" value="Genomic_DNA"/>
</dbReference>
<name>A0A8S4B4P2_9TELE</name>
<dbReference type="OrthoDB" id="8942091at2759"/>
<sequence length="191" mass="21555">MMVIIIAGEGEVGDKPRSRWNPGFALVEEVQQSGHHQSAQNRFGDSVIVCSYLRDIIEPIIIPQFCQHTQNFRFMDDNAPYIVPELSQLNFRKSKCFIWYCQQCPHDLNPIEHDGVSVVQPASSAQALFEAVEDRLVGQQHYKDPQSHSHGARHAFAHDQHQVVPLPFSDQLSTAETGTAGQDLIERGFFT</sequence>